<dbReference type="AlphaFoldDB" id="A0A7W8D106"/>
<name>A0A7W8D106_9FIRM</name>
<dbReference type="RefSeq" id="WP_183375956.1">
    <property type="nucleotide sequence ID" value="NZ_JACHHD010000012.1"/>
</dbReference>
<keyword evidence="1" id="KW-0413">Isomerase</keyword>
<accession>A0A7W8D106</accession>
<reference evidence="1 2" key="1">
    <citation type="submission" date="2020-08" db="EMBL/GenBank/DDBJ databases">
        <title>Genomic Encyclopedia of Type Strains, Phase IV (KMG-IV): sequencing the most valuable type-strain genomes for metagenomic binning, comparative biology and taxonomic classification.</title>
        <authorList>
            <person name="Goeker M."/>
        </authorList>
    </citation>
    <scope>NUCLEOTIDE SEQUENCE [LARGE SCALE GENOMIC DNA]</scope>
    <source>
        <strain evidence="1 2">DSM 26963</strain>
    </source>
</reference>
<evidence type="ECO:0000313" key="2">
    <source>
        <dbReference type="Proteomes" id="UP000521313"/>
    </source>
</evidence>
<dbReference type="Proteomes" id="UP000521313">
    <property type="component" value="Unassembled WGS sequence"/>
</dbReference>
<gene>
    <name evidence="1" type="ORF">HNQ43_001288</name>
</gene>
<proteinExistence type="predicted"/>
<organism evidence="1 2">
    <name type="scientific">Faecalicoccus acidiformans</name>
    <dbReference type="NCBI Taxonomy" id="915173"/>
    <lineage>
        <taxon>Bacteria</taxon>
        <taxon>Bacillati</taxon>
        <taxon>Bacillota</taxon>
        <taxon>Erysipelotrichia</taxon>
        <taxon>Erysipelotrichales</taxon>
        <taxon>Erysipelotrichaceae</taxon>
        <taxon>Faecalicoccus</taxon>
    </lineage>
</organism>
<dbReference type="EMBL" id="JACHHD010000012">
    <property type="protein sequence ID" value="MBB5185235.1"/>
    <property type="molecule type" value="Genomic_DNA"/>
</dbReference>
<evidence type="ECO:0000313" key="1">
    <source>
        <dbReference type="EMBL" id="MBB5185235.1"/>
    </source>
</evidence>
<sequence length="73" mass="8244">MCTFSEGLWNQAWGQAFSTGISQGKNMALQESVRNLMKNLPDMTLEKALEILDIPAELRESLQNDPEFNKNIS</sequence>
<dbReference type="GO" id="GO:0016853">
    <property type="term" value="F:isomerase activity"/>
    <property type="evidence" value="ECO:0007669"/>
    <property type="project" value="UniProtKB-KW"/>
</dbReference>
<comment type="caution">
    <text evidence="1">The sequence shown here is derived from an EMBL/GenBank/DDBJ whole genome shotgun (WGS) entry which is preliminary data.</text>
</comment>
<protein>
    <submittedName>
        <fullName evidence="1">Topoisomerase IA-like protein</fullName>
    </submittedName>
</protein>